<protein>
    <submittedName>
        <fullName evidence="1">Uncharacterized protein</fullName>
    </submittedName>
</protein>
<keyword evidence="2" id="KW-1185">Reference proteome</keyword>
<sequence length="371" mass="41750">MAAPRSIFTEFSSASHQLGRLVQAQLLKVGQRTSTRRPETLGDLRSMVDALSSLSDICIAVLDDIRTREQERELSTAVREIENVLGWTELLHDVNIETAPSDPQFLFRAHRHVGTSQPTFEPELEVPFDLEFKRIISVDGFAALLAEHLGKTKEEERTGNKVETCFLSMSPVLEWTVHATGQKWKDMEADETVGLAVFDVGRLRQTPDLTVFRIADILQFLEGRGKGELIPQDVQGWARNCDEYMSMGKVHGGGLLRWVPWTELYGSGFLSSRFLRAYTLGKYRQWKDEVYDAAGCIEAEDVCRSVVEFGKILAGSQVSILLPLVELILKPGFQFWELKANAEEEVVKARVYELVDEAMIGDISRLKISGN</sequence>
<dbReference type="Proteomes" id="UP000750711">
    <property type="component" value="Unassembled WGS sequence"/>
</dbReference>
<dbReference type="AlphaFoldDB" id="A0A9P8LIK4"/>
<comment type="caution">
    <text evidence="1">The sequence shown here is derived from an EMBL/GenBank/DDBJ whole genome shotgun (WGS) entry which is preliminary data.</text>
</comment>
<name>A0A9P8LIK4_9PEZI</name>
<proteinExistence type="predicted"/>
<dbReference type="EMBL" id="JAGHQM010000029">
    <property type="protein sequence ID" value="KAH0566167.1"/>
    <property type="molecule type" value="Genomic_DNA"/>
</dbReference>
<gene>
    <name evidence="1" type="ORF">GP486_000435</name>
</gene>
<accession>A0A9P8LIK4</accession>
<organism evidence="1 2">
    <name type="scientific">Trichoglossum hirsutum</name>
    <dbReference type="NCBI Taxonomy" id="265104"/>
    <lineage>
        <taxon>Eukaryota</taxon>
        <taxon>Fungi</taxon>
        <taxon>Dikarya</taxon>
        <taxon>Ascomycota</taxon>
        <taxon>Pezizomycotina</taxon>
        <taxon>Geoglossomycetes</taxon>
        <taxon>Geoglossales</taxon>
        <taxon>Geoglossaceae</taxon>
        <taxon>Trichoglossum</taxon>
    </lineage>
</organism>
<evidence type="ECO:0000313" key="2">
    <source>
        <dbReference type="Proteomes" id="UP000750711"/>
    </source>
</evidence>
<reference evidence="1" key="1">
    <citation type="submission" date="2021-03" db="EMBL/GenBank/DDBJ databases">
        <title>Comparative genomics and phylogenomic investigation of the class Geoglossomycetes provide insights into ecological specialization and systematics.</title>
        <authorList>
            <person name="Melie T."/>
            <person name="Pirro S."/>
            <person name="Miller A.N."/>
            <person name="Quandt A."/>
        </authorList>
    </citation>
    <scope>NUCLEOTIDE SEQUENCE</scope>
    <source>
        <strain evidence="1">CAQ_001_2017</strain>
    </source>
</reference>
<evidence type="ECO:0000313" key="1">
    <source>
        <dbReference type="EMBL" id="KAH0566167.1"/>
    </source>
</evidence>